<accession>A0ACA9KXR0</accession>
<dbReference type="EMBL" id="CAJVPW010001917">
    <property type="protein sequence ID" value="CAG8494909.1"/>
    <property type="molecule type" value="Genomic_DNA"/>
</dbReference>
<sequence>MKKNAIDAEVVTQKKTLSEKIEKLFHHIANQLVNVLLDLLDPYEDFNNAEPCSQVLNIDIAVFLNSFIDYIETNNKDK</sequence>
<keyword evidence="2" id="KW-1185">Reference proteome</keyword>
<evidence type="ECO:0000313" key="2">
    <source>
        <dbReference type="Proteomes" id="UP000789366"/>
    </source>
</evidence>
<name>A0ACA9KXR0_9GLOM</name>
<comment type="caution">
    <text evidence="1">The sequence shown here is derived from an EMBL/GenBank/DDBJ whole genome shotgun (WGS) entry which is preliminary data.</text>
</comment>
<organism evidence="1 2">
    <name type="scientific">Cetraspora pellucida</name>
    <dbReference type="NCBI Taxonomy" id="1433469"/>
    <lineage>
        <taxon>Eukaryota</taxon>
        <taxon>Fungi</taxon>
        <taxon>Fungi incertae sedis</taxon>
        <taxon>Mucoromycota</taxon>
        <taxon>Glomeromycotina</taxon>
        <taxon>Glomeromycetes</taxon>
        <taxon>Diversisporales</taxon>
        <taxon>Gigasporaceae</taxon>
        <taxon>Cetraspora</taxon>
    </lineage>
</organism>
<reference evidence="1" key="1">
    <citation type="submission" date="2021-06" db="EMBL/GenBank/DDBJ databases">
        <authorList>
            <person name="Kallberg Y."/>
            <person name="Tangrot J."/>
            <person name="Rosling A."/>
        </authorList>
    </citation>
    <scope>NUCLEOTIDE SEQUENCE</scope>
    <source>
        <strain evidence="1">28 12/20/2015</strain>
    </source>
</reference>
<evidence type="ECO:0000313" key="1">
    <source>
        <dbReference type="EMBL" id="CAG8494909.1"/>
    </source>
</evidence>
<dbReference type="Proteomes" id="UP000789366">
    <property type="component" value="Unassembled WGS sequence"/>
</dbReference>
<gene>
    <name evidence="1" type="ORF">SPELUC_LOCUS2733</name>
</gene>
<proteinExistence type="predicted"/>
<protein>
    <submittedName>
        <fullName evidence="1">11300_t:CDS:1</fullName>
    </submittedName>
</protein>